<keyword evidence="5 14" id="KW-0812">Transmembrane</keyword>
<reference evidence="16" key="1">
    <citation type="journal article" date="2019" name="Int. J. Syst. Evol. Microbiol.">
        <title>The Global Catalogue of Microorganisms (GCM) 10K type strain sequencing project: providing services to taxonomists for standard genome sequencing and annotation.</title>
        <authorList>
            <consortium name="The Broad Institute Genomics Platform"/>
            <consortium name="The Broad Institute Genome Sequencing Center for Infectious Disease"/>
            <person name="Wu L."/>
            <person name="Ma J."/>
        </authorList>
    </citation>
    <scope>NUCLEOTIDE SEQUENCE [LARGE SCALE GENOMIC DNA]</scope>
    <source>
        <strain evidence="16">JCM 9458</strain>
    </source>
</reference>
<evidence type="ECO:0000256" key="6">
    <source>
        <dbReference type="ARBA" id="ARBA00022989"/>
    </source>
</evidence>
<dbReference type="InterPro" id="IPR048254">
    <property type="entry name" value="CDP_ALCOHOL_P_TRANSF_CS"/>
</dbReference>
<feature type="transmembrane region" description="Helical" evidence="14">
    <location>
        <begin position="185"/>
        <end position="207"/>
    </location>
</feature>
<evidence type="ECO:0000256" key="14">
    <source>
        <dbReference type="SAM" id="Phobius"/>
    </source>
</evidence>
<dbReference type="PANTHER" id="PTHR14269:SF52">
    <property type="entry name" value="PHOSPHATIDYLGLYCEROPHOSPHATE SYNTHASE-RELATED"/>
    <property type="match status" value="1"/>
</dbReference>
<keyword evidence="7" id="KW-0443">Lipid metabolism</keyword>
<evidence type="ECO:0000256" key="2">
    <source>
        <dbReference type="ARBA" id="ARBA00010441"/>
    </source>
</evidence>
<keyword evidence="16" id="KW-1185">Reference proteome</keyword>
<dbReference type="Gene3D" id="1.20.120.1760">
    <property type="match status" value="1"/>
</dbReference>
<dbReference type="RefSeq" id="WP_376980707.1">
    <property type="nucleotide sequence ID" value="NZ_BAAAYN010000007.1"/>
</dbReference>
<evidence type="ECO:0000256" key="4">
    <source>
        <dbReference type="ARBA" id="ARBA00022679"/>
    </source>
</evidence>
<dbReference type="InterPro" id="IPR043130">
    <property type="entry name" value="CDP-OH_PTrfase_TM_dom"/>
</dbReference>
<dbReference type="NCBIfam" id="TIGR00560">
    <property type="entry name" value="pgsA"/>
    <property type="match status" value="1"/>
</dbReference>
<comment type="caution">
    <text evidence="15">The sequence shown here is derived from an EMBL/GenBank/DDBJ whole genome shotgun (WGS) entry which is preliminary data.</text>
</comment>
<evidence type="ECO:0000256" key="7">
    <source>
        <dbReference type="ARBA" id="ARBA00023098"/>
    </source>
</evidence>
<accession>A0ABP6SU11</accession>
<proteinExistence type="inferred from homology"/>
<gene>
    <name evidence="15" type="primary">pgsA</name>
    <name evidence="15" type="ORF">GCM10020369_14020</name>
</gene>
<evidence type="ECO:0000256" key="8">
    <source>
        <dbReference type="ARBA" id="ARBA00023136"/>
    </source>
</evidence>
<feature type="region of interest" description="Disordered" evidence="13">
    <location>
        <begin position="1"/>
        <end position="27"/>
    </location>
</feature>
<dbReference type="PANTHER" id="PTHR14269">
    <property type="entry name" value="CDP-DIACYLGLYCEROL--GLYCEROL-3-PHOSPHATE 3-PHOSPHATIDYLTRANSFERASE-RELATED"/>
    <property type="match status" value="1"/>
</dbReference>
<comment type="subcellular location">
    <subcellularLocation>
        <location evidence="1">Membrane</location>
        <topology evidence="1">Multi-pass membrane protein</topology>
    </subcellularLocation>
</comment>
<evidence type="ECO:0000256" key="9">
    <source>
        <dbReference type="ARBA" id="ARBA00023209"/>
    </source>
</evidence>
<sequence>MSGVATGADSPVPAENGNATTGPAGPVPKPPAPLVNAANVLTALRIVLVPVFVAALVVSDGTHAGWLLTSAVLFAVASITDYWDGRIARAHDLVTPFGAVADPIADKALTGAALVGLSAYDLLPWWVTVVILVRELGVTALRFWVIRHGVIAASRGGKLKTLLQIAAIIWYLCPIPDPVDHVGTVVMGAAVLATVVTGGDYVFRALAVRRAGRAR</sequence>
<evidence type="ECO:0000256" key="11">
    <source>
        <dbReference type="NCBIfam" id="TIGR00560"/>
    </source>
</evidence>
<keyword evidence="4 12" id="KW-0808">Transferase</keyword>
<dbReference type="EC" id="2.7.8.5" evidence="11"/>
<comment type="similarity">
    <text evidence="2 12">Belongs to the CDP-alcohol phosphatidyltransferase class-I family.</text>
</comment>
<dbReference type="PROSITE" id="PS00379">
    <property type="entry name" value="CDP_ALCOHOL_P_TRANSF"/>
    <property type="match status" value="1"/>
</dbReference>
<feature type="transmembrane region" description="Helical" evidence="14">
    <location>
        <begin position="157"/>
        <end position="173"/>
    </location>
</feature>
<dbReference type="InterPro" id="IPR050324">
    <property type="entry name" value="CDP-alcohol_PTase-I"/>
</dbReference>
<dbReference type="EMBL" id="BAAAYN010000007">
    <property type="protein sequence ID" value="GAA3384407.1"/>
    <property type="molecule type" value="Genomic_DNA"/>
</dbReference>
<dbReference type="Proteomes" id="UP001501676">
    <property type="component" value="Unassembled WGS sequence"/>
</dbReference>
<evidence type="ECO:0000256" key="1">
    <source>
        <dbReference type="ARBA" id="ARBA00004141"/>
    </source>
</evidence>
<feature type="transmembrane region" description="Helical" evidence="14">
    <location>
        <begin position="65"/>
        <end position="83"/>
    </location>
</feature>
<evidence type="ECO:0000256" key="10">
    <source>
        <dbReference type="ARBA" id="ARBA00023264"/>
    </source>
</evidence>
<feature type="transmembrane region" description="Helical" evidence="14">
    <location>
        <begin position="123"/>
        <end position="145"/>
    </location>
</feature>
<keyword evidence="6 14" id="KW-1133">Transmembrane helix</keyword>
<dbReference type="InterPro" id="IPR004570">
    <property type="entry name" value="Phosphatidylglycerol_P_synth"/>
</dbReference>
<dbReference type="InterPro" id="IPR000462">
    <property type="entry name" value="CDP-OH_P_trans"/>
</dbReference>
<keyword evidence="8 14" id="KW-0472">Membrane</keyword>
<name>A0ABP6SU11_9ACTN</name>
<keyword evidence="9" id="KW-0594">Phospholipid biosynthesis</keyword>
<evidence type="ECO:0000313" key="16">
    <source>
        <dbReference type="Proteomes" id="UP001501676"/>
    </source>
</evidence>
<dbReference type="PIRSF" id="PIRSF000847">
    <property type="entry name" value="Phos_ph_gly_syn"/>
    <property type="match status" value="1"/>
</dbReference>
<feature type="transmembrane region" description="Helical" evidence="14">
    <location>
        <begin position="37"/>
        <end position="58"/>
    </location>
</feature>
<organism evidence="15 16">
    <name type="scientific">Cryptosporangium minutisporangium</name>
    <dbReference type="NCBI Taxonomy" id="113569"/>
    <lineage>
        <taxon>Bacteria</taxon>
        <taxon>Bacillati</taxon>
        <taxon>Actinomycetota</taxon>
        <taxon>Actinomycetes</taxon>
        <taxon>Cryptosporangiales</taxon>
        <taxon>Cryptosporangiaceae</taxon>
        <taxon>Cryptosporangium</taxon>
    </lineage>
</organism>
<dbReference type="Pfam" id="PF01066">
    <property type="entry name" value="CDP-OH_P_transf"/>
    <property type="match status" value="1"/>
</dbReference>
<evidence type="ECO:0000256" key="3">
    <source>
        <dbReference type="ARBA" id="ARBA00022516"/>
    </source>
</evidence>
<keyword evidence="3" id="KW-0444">Lipid biosynthesis</keyword>
<protein>
    <recommendedName>
        <fullName evidence="11">CDP-diacylglycerol--glycerol-3-phosphate 3-phosphatidyltransferase</fullName>
        <ecNumber evidence="11">2.7.8.5</ecNumber>
    </recommendedName>
</protein>
<evidence type="ECO:0000313" key="15">
    <source>
        <dbReference type="EMBL" id="GAA3384407.1"/>
    </source>
</evidence>
<evidence type="ECO:0000256" key="12">
    <source>
        <dbReference type="RuleBase" id="RU003750"/>
    </source>
</evidence>
<evidence type="ECO:0000256" key="13">
    <source>
        <dbReference type="SAM" id="MobiDB-lite"/>
    </source>
</evidence>
<keyword evidence="10" id="KW-1208">Phospholipid metabolism</keyword>
<evidence type="ECO:0000256" key="5">
    <source>
        <dbReference type="ARBA" id="ARBA00022692"/>
    </source>
</evidence>